<evidence type="ECO:0000313" key="2">
    <source>
        <dbReference type="EMBL" id="ETW78847.1"/>
    </source>
</evidence>
<feature type="region of interest" description="Disordered" evidence="1">
    <location>
        <begin position="1"/>
        <end position="22"/>
    </location>
</feature>
<dbReference type="OrthoDB" id="1724672at2759"/>
<dbReference type="RefSeq" id="XP_009549145.1">
    <property type="nucleotide sequence ID" value="XM_009550850.1"/>
</dbReference>
<protein>
    <submittedName>
        <fullName evidence="2">Uncharacterized protein</fullName>
    </submittedName>
</protein>
<evidence type="ECO:0000313" key="3">
    <source>
        <dbReference type="Proteomes" id="UP000030671"/>
    </source>
</evidence>
<proteinExistence type="predicted"/>
<evidence type="ECO:0000256" key="1">
    <source>
        <dbReference type="SAM" id="MobiDB-lite"/>
    </source>
</evidence>
<dbReference type="KEGG" id="hir:HETIRDRAFT_324192"/>
<dbReference type="HOGENOM" id="CLU_2306506_0_0_1"/>
<organism evidence="2 3">
    <name type="scientific">Heterobasidion irregulare (strain TC 32-1)</name>
    <dbReference type="NCBI Taxonomy" id="747525"/>
    <lineage>
        <taxon>Eukaryota</taxon>
        <taxon>Fungi</taxon>
        <taxon>Dikarya</taxon>
        <taxon>Basidiomycota</taxon>
        <taxon>Agaricomycotina</taxon>
        <taxon>Agaricomycetes</taxon>
        <taxon>Russulales</taxon>
        <taxon>Bondarzewiaceae</taxon>
        <taxon>Heterobasidion</taxon>
        <taxon>Heterobasidion annosum species complex</taxon>
    </lineage>
</organism>
<keyword evidence="3" id="KW-1185">Reference proteome</keyword>
<dbReference type="EMBL" id="KI925461">
    <property type="protein sequence ID" value="ETW78847.1"/>
    <property type="molecule type" value="Genomic_DNA"/>
</dbReference>
<gene>
    <name evidence="2" type="ORF">HETIRDRAFT_324192</name>
</gene>
<dbReference type="AlphaFoldDB" id="W4JZ81"/>
<dbReference type="GeneID" id="20671030"/>
<name>W4JZ81_HETIT</name>
<reference evidence="2 3" key="1">
    <citation type="journal article" date="2012" name="New Phytol.">
        <title>Insight into trade-off between wood decay and parasitism from the genome of a fungal forest pathogen.</title>
        <authorList>
            <person name="Olson A."/>
            <person name="Aerts A."/>
            <person name="Asiegbu F."/>
            <person name="Belbahri L."/>
            <person name="Bouzid O."/>
            <person name="Broberg A."/>
            <person name="Canback B."/>
            <person name="Coutinho P.M."/>
            <person name="Cullen D."/>
            <person name="Dalman K."/>
            <person name="Deflorio G."/>
            <person name="van Diepen L.T."/>
            <person name="Dunand C."/>
            <person name="Duplessis S."/>
            <person name="Durling M."/>
            <person name="Gonthier P."/>
            <person name="Grimwood J."/>
            <person name="Fossdal C.G."/>
            <person name="Hansson D."/>
            <person name="Henrissat B."/>
            <person name="Hietala A."/>
            <person name="Himmelstrand K."/>
            <person name="Hoffmeister D."/>
            <person name="Hogberg N."/>
            <person name="James T.Y."/>
            <person name="Karlsson M."/>
            <person name="Kohler A."/>
            <person name="Kues U."/>
            <person name="Lee Y.H."/>
            <person name="Lin Y.C."/>
            <person name="Lind M."/>
            <person name="Lindquist E."/>
            <person name="Lombard V."/>
            <person name="Lucas S."/>
            <person name="Lunden K."/>
            <person name="Morin E."/>
            <person name="Murat C."/>
            <person name="Park J."/>
            <person name="Raffaello T."/>
            <person name="Rouze P."/>
            <person name="Salamov A."/>
            <person name="Schmutz J."/>
            <person name="Solheim H."/>
            <person name="Stahlberg J."/>
            <person name="Velez H."/>
            <person name="de Vries R.P."/>
            <person name="Wiebenga A."/>
            <person name="Woodward S."/>
            <person name="Yakovlev I."/>
            <person name="Garbelotto M."/>
            <person name="Martin F."/>
            <person name="Grigoriev I.V."/>
            <person name="Stenlid J."/>
        </authorList>
    </citation>
    <scope>NUCLEOTIDE SEQUENCE [LARGE SCALE GENOMIC DNA]</scope>
    <source>
        <strain evidence="2 3">TC 32-1</strain>
    </source>
</reference>
<dbReference type="Proteomes" id="UP000030671">
    <property type="component" value="Unassembled WGS sequence"/>
</dbReference>
<dbReference type="InParanoid" id="W4JZ81"/>
<accession>W4JZ81</accession>
<sequence length="100" mass="10855">MGHVGYTPAHLTQARPEPPSASYPGRHIYRRLFAFGGSSHSSLAMGIQTKHFFNNPSHLVLESLQGLCVINPSVALDTTNKGASPSVYWGPKSHCRGVRL</sequence>